<dbReference type="EMBL" id="CP044205">
    <property type="protein sequence ID" value="QFY42977.1"/>
    <property type="molecule type" value="Genomic_DNA"/>
</dbReference>
<dbReference type="PANTHER" id="PTHR30050">
    <property type="entry name" value="CHROMOSOMAL REPLICATION INITIATOR PROTEIN DNAA"/>
    <property type="match status" value="1"/>
</dbReference>
<dbReference type="GO" id="GO:0005524">
    <property type="term" value="F:ATP binding"/>
    <property type="evidence" value="ECO:0007669"/>
    <property type="project" value="InterPro"/>
</dbReference>
<evidence type="ECO:0000256" key="1">
    <source>
        <dbReference type="SAM" id="MobiDB-lite"/>
    </source>
</evidence>
<organism evidence="3 4">
    <name type="scientific">Candidatus Methylospira mobilis</name>
    <dbReference type="NCBI Taxonomy" id="1808979"/>
    <lineage>
        <taxon>Bacteria</taxon>
        <taxon>Pseudomonadati</taxon>
        <taxon>Pseudomonadota</taxon>
        <taxon>Gammaproteobacteria</taxon>
        <taxon>Methylococcales</taxon>
        <taxon>Methylococcaceae</taxon>
        <taxon>Candidatus Methylospira</taxon>
    </lineage>
</organism>
<reference evidence="3 4" key="1">
    <citation type="submission" date="2019-09" db="EMBL/GenBank/DDBJ databases">
        <title>Ecophysiology of the spiral-shaped methanotroph Methylospira mobilis as revealed by the complete genome sequence.</title>
        <authorList>
            <person name="Oshkin I.Y."/>
            <person name="Dedysh S.N."/>
            <person name="Miroshnikov K."/>
            <person name="Danilova O.V."/>
            <person name="Hakobyan A."/>
            <person name="Liesack W."/>
        </authorList>
    </citation>
    <scope>NUCLEOTIDE SEQUENCE [LARGE SCALE GENOMIC DNA]</scope>
    <source>
        <strain evidence="3 4">Shm1</strain>
    </source>
</reference>
<name>A0A5Q0BLK3_9GAMM</name>
<gene>
    <name evidence="3" type="ORF">F6R98_10415</name>
</gene>
<feature type="compositionally biased region" description="Basic and acidic residues" evidence="1">
    <location>
        <begin position="9"/>
        <end position="21"/>
    </location>
</feature>
<feature type="region of interest" description="Disordered" evidence="1">
    <location>
        <begin position="1"/>
        <end position="21"/>
    </location>
</feature>
<accession>A0A5Q0BLK3</accession>
<proteinExistence type="predicted"/>
<dbReference type="Gene3D" id="3.40.50.300">
    <property type="entry name" value="P-loop containing nucleotide triphosphate hydrolases"/>
    <property type="match status" value="1"/>
</dbReference>
<dbReference type="InParanoid" id="A0A5Q0BLK3"/>
<dbReference type="OrthoDB" id="5956003at2"/>
<dbReference type="Pfam" id="PF01695">
    <property type="entry name" value="IstB_IS21"/>
    <property type="match status" value="1"/>
</dbReference>
<evidence type="ECO:0000313" key="4">
    <source>
        <dbReference type="Proteomes" id="UP000325755"/>
    </source>
</evidence>
<dbReference type="FunCoup" id="A0A5Q0BLK3">
    <property type="interactions" value="104"/>
</dbReference>
<dbReference type="InterPro" id="IPR027417">
    <property type="entry name" value="P-loop_NTPase"/>
</dbReference>
<feature type="domain" description="IstB-like ATP-binding" evidence="2">
    <location>
        <begin position="61"/>
        <end position="264"/>
    </location>
</feature>
<evidence type="ECO:0000259" key="2">
    <source>
        <dbReference type="Pfam" id="PF01695"/>
    </source>
</evidence>
<dbReference type="SUPFAM" id="SSF52540">
    <property type="entry name" value="P-loop containing nucleoside triphosphate hydrolases"/>
    <property type="match status" value="1"/>
</dbReference>
<sequence>MQLRMTGRGLERGKSMSQEKTRCKSIQDLLKNMPELDKPAPAMSAEELMMQVAEISRKAAQTLADERKANRQRHITEMLRRSALPRRFSGARMMDCKRTQAPAYAQAREFISGFRARLETGSGMVVWGDVGTGKTHLVCAIANELIAQGHSAMYCTALEAVTLVKSTWKRGSNGLTEYDVYGRFGDPELLIMDEIGVQMGSDFERMVLTSIADTRSRNCMPTIIVSNLDLSGIYELIGERMFDRLVGFDAKIVRMEGRSLRLNTVAA</sequence>
<dbReference type="AlphaFoldDB" id="A0A5Q0BLK3"/>
<evidence type="ECO:0000313" key="3">
    <source>
        <dbReference type="EMBL" id="QFY42977.1"/>
    </source>
</evidence>
<dbReference type="CDD" id="cd00009">
    <property type="entry name" value="AAA"/>
    <property type="match status" value="1"/>
</dbReference>
<keyword evidence="4" id="KW-1185">Reference proteome</keyword>
<dbReference type="PANTHER" id="PTHR30050:SF4">
    <property type="entry name" value="ATP-BINDING PROTEIN RV3427C IN INSERTION SEQUENCE-RELATED"/>
    <property type="match status" value="1"/>
</dbReference>
<dbReference type="GO" id="GO:0006260">
    <property type="term" value="P:DNA replication"/>
    <property type="evidence" value="ECO:0007669"/>
    <property type="project" value="TreeGrafter"/>
</dbReference>
<dbReference type="InterPro" id="IPR002611">
    <property type="entry name" value="IstB_ATP-bd"/>
</dbReference>
<dbReference type="KEGG" id="mmob:F6R98_10415"/>
<protein>
    <submittedName>
        <fullName evidence="3">AAA family ATPase</fullName>
    </submittedName>
</protein>
<dbReference type="Proteomes" id="UP000325755">
    <property type="component" value="Chromosome"/>
</dbReference>